<proteinExistence type="predicted"/>
<dbReference type="AlphaFoldDB" id="A0AA39T2W9"/>
<keyword evidence="2" id="KW-1185">Reference proteome</keyword>
<dbReference type="RefSeq" id="XP_060332730.1">
    <property type="nucleotide sequence ID" value="XM_060481293.1"/>
</dbReference>
<accession>A0AA39T2W9</accession>
<sequence>MTVPTRAGMRSRLDTTSSEVKEYRTRLIVCLQQSVPDYETKPEKYTPPELGSTKDTLPANFAYRPATRGLTELEAMNLFLLRLHELDGLDRRLQPDGLDMDHPKADCSIGPILYSGQTLNYEDVQQRAMDCHGGFESHNEMILQKAKKAVDEWKYGQWKPFPEELLARFALSPGRLKYKDWAKDVQDKSLLAVWWPPYDQNMDDLGAPELYALGIGSD</sequence>
<evidence type="ECO:0000313" key="1">
    <source>
        <dbReference type="EMBL" id="KAK0460691.1"/>
    </source>
</evidence>
<organism evidence="1 2">
    <name type="scientific">Armillaria tabescens</name>
    <name type="common">Ringless honey mushroom</name>
    <name type="synonym">Agaricus tabescens</name>
    <dbReference type="NCBI Taxonomy" id="1929756"/>
    <lineage>
        <taxon>Eukaryota</taxon>
        <taxon>Fungi</taxon>
        <taxon>Dikarya</taxon>
        <taxon>Basidiomycota</taxon>
        <taxon>Agaricomycotina</taxon>
        <taxon>Agaricomycetes</taxon>
        <taxon>Agaricomycetidae</taxon>
        <taxon>Agaricales</taxon>
        <taxon>Marasmiineae</taxon>
        <taxon>Physalacriaceae</taxon>
        <taxon>Desarmillaria</taxon>
    </lineage>
</organism>
<dbReference type="EMBL" id="JAUEPS010000012">
    <property type="protein sequence ID" value="KAK0460691.1"/>
    <property type="molecule type" value="Genomic_DNA"/>
</dbReference>
<protein>
    <submittedName>
        <fullName evidence="1">Uncharacterized protein</fullName>
    </submittedName>
</protein>
<name>A0AA39T2W9_ARMTA</name>
<dbReference type="GeneID" id="85364841"/>
<reference evidence="1" key="1">
    <citation type="submission" date="2023-06" db="EMBL/GenBank/DDBJ databases">
        <authorList>
            <consortium name="Lawrence Berkeley National Laboratory"/>
            <person name="Ahrendt S."/>
            <person name="Sahu N."/>
            <person name="Indic B."/>
            <person name="Wong-Bajracharya J."/>
            <person name="Merenyi Z."/>
            <person name="Ke H.-M."/>
            <person name="Monk M."/>
            <person name="Kocsube S."/>
            <person name="Drula E."/>
            <person name="Lipzen A."/>
            <person name="Balint B."/>
            <person name="Henrissat B."/>
            <person name="Andreopoulos B."/>
            <person name="Martin F.M."/>
            <person name="Harder C.B."/>
            <person name="Rigling D."/>
            <person name="Ford K.L."/>
            <person name="Foster G.D."/>
            <person name="Pangilinan J."/>
            <person name="Papanicolaou A."/>
            <person name="Barry K."/>
            <person name="LaButti K."/>
            <person name="Viragh M."/>
            <person name="Koriabine M."/>
            <person name="Yan M."/>
            <person name="Riley R."/>
            <person name="Champramary S."/>
            <person name="Plett K.L."/>
            <person name="Tsai I.J."/>
            <person name="Slot J."/>
            <person name="Sipos G."/>
            <person name="Plett J."/>
            <person name="Nagy L.G."/>
            <person name="Grigoriev I.V."/>
        </authorList>
    </citation>
    <scope>NUCLEOTIDE SEQUENCE</scope>
    <source>
        <strain evidence="1">CCBAS 213</strain>
    </source>
</reference>
<comment type="caution">
    <text evidence="1">The sequence shown here is derived from an EMBL/GenBank/DDBJ whole genome shotgun (WGS) entry which is preliminary data.</text>
</comment>
<gene>
    <name evidence="1" type="ORF">EV420DRAFT_226051</name>
</gene>
<evidence type="ECO:0000313" key="2">
    <source>
        <dbReference type="Proteomes" id="UP001175211"/>
    </source>
</evidence>
<dbReference type="Proteomes" id="UP001175211">
    <property type="component" value="Unassembled WGS sequence"/>
</dbReference>